<sequence>MKRGRTSLLIGSAGIALIAFSAIVRANPILVWNASASVPIGFYAVQPLDTSDVGDLVVLEPPSPLGDWLLEHGYLGADVPLIKHIAALPGQRVCRIGATVSIDGVTVATAKTRDRFDRLLPVWQGCQLLTDDQIFFLNPDTEASLDGRYFGPLPRDTIVGRAVPIWTREG</sequence>
<dbReference type="STRING" id="420998.JDO7802_02769"/>
<dbReference type="Pfam" id="PF10502">
    <property type="entry name" value="Peptidase_S26"/>
    <property type="match status" value="1"/>
</dbReference>
<accession>A0A0M6YK62</accession>
<evidence type="ECO:0000313" key="3">
    <source>
        <dbReference type="Proteomes" id="UP000049222"/>
    </source>
</evidence>
<name>A0A0M6YK62_9RHOB</name>
<evidence type="ECO:0000259" key="1">
    <source>
        <dbReference type="Pfam" id="PF10502"/>
    </source>
</evidence>
<organism evidence="2 3">
    <name type="scientific">Jannaschia donghaensis</name>
    <dbReference type="NCBI Taxonomy" id="420998"/>
    <lineage>
        <taxon>Bacteria</taxon>
        <taxon>Pseudomonadati</taxon>
        <taxon>Pseudomonadota</taxon>
        <taxon>Alphaproteobacteria</taxon>
        <taxon>Rhodobacterales</taxon>
        <taxon>Roseobacteraceae</taxon>
        <taxon>Jannaschia</taxon>
    </lineage>
</organism>
<dbReference type="Gene3D" id="2.10.109.10">
    <property type="entry name" value="Umud Fragment, subunit A"/>
    <property type="match status" value="1"/>
</dbReference>
<dbReference type="InterPro" id="IPR036286">
    <property type="entry name" value="LexA/Signal_pep-like_sf"/>
</dbReference>
<dbReference type="InterPro" id="IPR019533">
    <property type="entry name" value="Peptidase_S26"/>
</dbReference>
<protein>
    <submittedName>
        <fullName evidence="2">Conjugal transfer pilin processing protease TraF</fullName>
    </submittedName>
</protein>
<keyword evidence="3" id="KW-1185">Reference proteome</keyword>
<dbReference type="RefSeq" id="WP_055086461.1">
    <property type="nucleotide sequence ID" value="NZ_CXSU01000012.1"/>
</dbReference>
<keyword evidence="2" id="KW-0645">Protease</keyword>
<dbReference type="EMBL" id="CXSU01000012">
    <property type="protein sequence ID" value="CTQ50742.1"/>
    <property type="molecule type" value="Genomic_DNA"/>
</dbReference>
<feature type="domain" description="Peptidase S26" evidence="1">
    <location>
        <begin position="10"/>
        <end position="166"/>
    </location>
</feature>
<dbReference type="GO" id="GO:0006465">
    <property type="term" value="P:signal peptide processing"/>
    <property type="evidence" value="ECO:0007669"/>
    <property type="project" value="InterPro"/>
</dbReference>
<reference evidence="2 3" key="1">
    <citation type="submission" date="2015-07" db="EMBL/GenBank/DDBJ databases">
        <authorList>
            <person name="Noorani M."/>
        </authorList>
    </citation>
    <scope>NUCLEOTIDE SEQUENCE [LARGE SCALE GENOMIC DNA]</scope>
    <source>
        <strain evidence="2 3">CECT 7802</strain>
    </source>
</reference>
<dbReference type="Proteomes" id="UP000049222">
    <property type="component" value="Unassembled WGS sequence"/>
</dbReference>
<dbReference type="AlphaFoldDB" id="A0A0M6YK62"/>
<dbReference type="SUPFAM" id="SSF51306">
    <property type="entry name" value="LexA/Signal peptidase"/>
    <property type="match status" value="1"/>
</dbReference>
<evidence type="ECO:0000313" key="2">
    <source>
        <dbReference type="EMBL" id="CTQ50742.1"/>
    </source>
</evidence>
<proteinExistence type="predicted"/>
<gene>
    <name evidence="2" type="ORF">JDO7802_02769</name>
</gene>
<keyword evidence="2" id="KW-0378">Hydrolase</keyword>
<dbReference type="GO" id="GO:0004252">
    <property type="term" value="F:serine-type endopeptidase activity"/>
    <property type="evidence" value="ECO:0007669"/>
    <property type="project" value="InterPro"/>
</dbReference>
<dbReference type="OrthoDB" id="5360818at2"/>